<dbReference type="InterPro" id="IPR011856">
    <property type="entry name" value="tRNA_endonuc-like_dom_sf"/>
</dbReference>
<keyword evidence="2" id="KW-1185">Reference proteome</keyword>
<evidence type="ECO:0008006" key="3">
    <source>
        <dbReference type="Google" id="ProtNLM"/>
    </source>
</evidence>
<name>A0ABY7W529_9BACI</name>
<organism evidence="1 2">
    <name type="scientific">Shouchella hunanensis</name>
    <dbReference type="NCBI Taxonomy" id="766894"/>
    <lineage>
        <taxon>Bacteria</taxon>
        <taxon>Bacillati</taxon>
        <taxon>Bacillota</taxon>
        <taxon>Bacilli</taxon>
        <taxon>Bacillales</taxon>
        <taxon>Bacillaceae</taxon>
        <taxon>Shouchella</taxon>
    </lineage>
</organism>
<dbReference type="Proteomes" id="UP001215143">
    <property type="component" value="Chromosome"/>
</dbReference>
<reference evidence="1 2" key="1">
    <citation type="submission" date="2023-02" db="EMBL/GenBank/DDBJ databases">
        <authorList>
            <person name="Liu G."/>
        </authorList>
    </citation>
    <scope>NUCLEOTIDE SEQUENCE [LARGE SCALE GENOMIC DNA]</scope>
    <source>
        <strain evidence="1 2">DSM 23008</strain>
    </source>
</reference>
<sequence length="169" mass="19081">MNSHQCGVAAESFTATMFAWAGYDVSVQYGANQPEYDLVIVKGDKMLKISVKGSNVGRWVLTASLKKDETISYADAIDTWRSKHSTKTVFSLVQFKNADMSNAEMPRIYLATVDEIARELNLIRNGTGYTALYENNTYKSGTYKGLCDKVPDEWIFSKERVNYLIDLFN</sequence>
<gene>
    <name evidence="1" type="ORF">PQ477_15890</name>
</gene>
<evidence type="ECO:0000313" key="1">
    <source>
        <dbReference type="EMBL" id="WDF02967.1"/>
    </source>
</evidence>
<dbReference type="RefSeq" id="WP_274272474.1">
    <property type="nucleotide sequence ID" value="NZ_CP117834.1"/>
</dbReference>
<accession>A0ABY7W529</accession>
<protein>
    <recommendedName>
        <fullName evidence="3">PD(D/E)XK endonuclease domain-containing protein</fullName>
    </recommendedName>
</protein>
<dbReference type="EMBL" id="CP117834">
    <property type="protein sequence ID" value="WDF02967.1"/>
    <property type="molecule type" value="Genomic_DNA"/>
</dbReference>
<dbReference type="Gene3D" id="3.40.1350.10">
    <property type="match status" value="1"/>
</dbReference>
<proteinExistence type="predicted"/>
<evidence type="ECO:0000313" key="2">
    <source>
        <dbReference type="Proteomes" id="UP001215143"/>
    </source>
</evidence>